<evidence type="ECO:0000313" key="2">
    <source>
        <dbReference type="EMBL" id="PFH35245.1"/>
    </source>
</evidence>
<feature type="compositionally biased region" description="Basic and acidic residues" evidence="1">
    <location>
        <begin position="610"/>
        <end position="620"/>
    </location>
</feature>
<feature type="region of interest" description="Disordered" evidence="1">
    <location>
        <begin position="1190"/>
        <end position="1261"/>
    </location>
</feature>
<evidence type="ECO:0000313" key="3">
    <source>
        <dbReference type="Proteomes" id="UP000224006"/>
    </source>
</evidence>
<sequence length="1261" mass="132740">MSASCRGRFRAALRSRFKDSSLSLSPAAFPSPPCFPPAAAPCTSSSFPHSCASFHPCFPPSCHSAAVSPPSTGQPALPLTCCLACPSWPAFWGFLSYSGLPRPPLFSGFAQGPPAGASTSSGLSPSVSAPLSLSLSLSEPSAACVVAARFAPPSRFSSLTRAGHRPSAAALSGPEAAARLRRLAFPEETPYVVEGISSNAQGLEPRGGSPVSFLGAKDTSDASRLSPSAGGSPASPPVSEAQVAALLSRCLADRHSLQGEDVLSLLQTTLRLRVSSRQLLCALAEELEFRLIRPLSLDSLCAVLSAYSFFFPGSIHLSAARRSPEPPPQVSRMLALLKREMAARLEQRSRKRQSTQERGSGHSAGETPTQREQGGAAACASEGARTRGGRRSVEARGEVPSHAAKRSSLEAALAALARLGSGKQSAGTLAAELQRELCELMDIDRLAFAETEGAQRLPSSDEKRTQAEGGAAPPETPRASAPSTSPVPRPNPRARPPSGLSTRVVTSASFGASSSRVCASTAVSASAAPQRAAEPAAVLRERGALAAALATLRTASPGLVRRLVEDVSAALDRLGGRVEAERPFAAPAHILASSAATSATSAASPAQAVPEREGRDAKEDTKETMQIAARSLQAVLKLCSENGYRAEPLRASLWRLEEPSQALGQSLSPAELLRLLSALCEEDVKKSVLRSWSDAAESQQLCTGVEDDAARSRASQPELLEGPFVLFTLRALPSLAAASDDAFDELSPRGLLLLLALLPKLNRDLQVRARWAAPGSSESSLPRALDATAGARLPAPLTSAFAPVASAARLPQGEQEEEACEGLDERVEETLQEFGEALARAAVAKAADCTPADLLLGLAAVEQLERHRSGLFFSGARWRSTPSFSFVADCFLRSLLRRWKAARGKPLLPNASQRARLADLLTQLGLREKAGALLDALTDARGSAESGARASRSRSAPRGRAHDRREDDAASDDDEGAAEEASRGKADCDRRPLGLRTEVAVSDEQRRRNLGLLDRSSLPFLDEDFTRPGLSQASRGALRREATAKRGGARTDTEEARAAKGEEARTAAEEGDDEAEEGAWESPFRAARMLVRDRDEEGRVLSLLGESLVAGVEPPGMRKSARFPSTDAFSAAADAALSPPGRPARSGIAAKEARPFAPDSFFSCDAEDREEEGEFSFRSSSFLFADEGSEAFQTSSTATKGGRAGASQQAIAETRSLVDQAGASSQNASTKGHGPNSQRKGHQWWEASAENAGERGKGRAE</sequence>
<feature type="compositionally biased region" description="Acidic residues" evidence="1">
    <location>
        <begin position="969"/>
        <end position="978"/>
    </location>
</feature>
<gene>
    <name evidence="2" type="ORF">BESB_061320</name>
</gene>
<dbReference type="RefSeq" id="XP_029219254.1">
    <property type="nucleotide sequence ID" value="XM_029364546.1"/>
</dbReference>
<dbReference type="VEuPathDB" id="ToxoDB:BESB_061320"/>
<feature type="region of interest" description="Disordered" evidence="1">
    <location>
        <begin position="451"/>
        <end position="506"/>
    </location>
</feature>
<dbReference type="GeneID" id="40311060"/>
<comment type="caution">
    <text evidence="2">The sequence shown here is derived from an EMBL/GenBank/DDBJ whole genome shotgun (WGS) entry which is preliminary data.</text>
</comment>
<dbReference type="Proteomes" id="UP000224006">
    <property type="component" value="Chromosome V"/>
</dbReference>
<feature type="compositionally biased region" description="Basic and acidic residues" evidence="1">
    <location>
        <begin position="1252"/>
        <end position="1261"/>
    </location>
</feature>
<feature type="compositionally biased region" description="Low complexity" evidence="1">
    <location>
        <begin position="596"/>
        <end position="608"/>
    </location>
</feature>
<keyword evidence="3" id="KW-1185">Reference proteome</keyword>
<feature type="compositionally biased region" description="Basic and acidic residues" evidence="1">
    <location>
        <begin position="980"/>
        <end position="990"/>
    </location>
</feature>
<feature type="region of interest" description="Disordered" evidence="1">
    <location>
        <begin position="202"/>
        <end position="237"/>
    </location>
</feature>
<feature type="region of interest" description="Disordered" evidence="1">
    <location>
        <begin position="1021"/>
        <end position="1081"/>
    </location>
</feature>
<reference evidence="2 3" key="1">
    <citation type="submission" date="2017-09" db="EMBL/GenBank/DDBJ databases">
        <title>Genome sequencing of Besnoitia besnoiti strain Bb-Ger1.</title>
        <authorList>
            <person name="Schares G."/>
            <person name="Venepally P."/>
            <person name="Lorenzi H.A."/>
        </authorList>
    </citation>
    <scope>NUCLEOTIDE SEQUENCE [LARGE SCALE GENOMIC DNA]</scope>
    <source>
        <strain evidence="2 3">Bb-Ger1</strain>
    </source>
</reference>
<proteinExistence type="predicted"/>
<feature type="compositionally biased region" description="Acidic residues" evidence="1">
    <location>
        <begin position="1069"/>
        <end position="1079"/>
    </location>
</feature>
<dbReference type="OrthoDB" id="333234at2759"/>
<protein>
    <submittedName>
        <fullName evidence="2">Uncharacterized protein</fullName>
    </submittedName>
</protein>
<feature type="region of interest" description="Disordered" evidence="1">
    <location>
        <begin position="345"/>
        <end position="405"/>
    </location>
</feature>
<dbReference type="EMBL" id="NWUJ01000005">
    <property type="protein sequence ID" value="PFH35245.1"/>
    <property type="molecule type" value="Genomic_DNA"/>
</dbReference>
<organism evidence="2 3">
    <name type="scientific">Besnoitia besnoiti</name>
    <name type="common">Apicomplexan protozoan</name>
    <dbReference type="NCBI Taxonomy" id="94643"/>
    <lineage>
        <taxon>Eukaryota</taxon>
        <taxon>Sar</taxon>
        <taxon>Alveolata</taxon>
        <taxon>Apicomplexa</taxon>
        <taxon>Conoidasida</taxon>
        <taxon>Coccidia</taxon>
        <taxon>Eucoccidiorida</taxon>
        <taxon>Eimeriorina</taxon>
        <taxon>Sarcocystidae</taxon>
        <taxon>Besnoitia</taxon>
    </lineage>
</organism>
<feature type="compositionally biased region" description="Polar residues" evidence="1">
    <location>
        <begin position="1222"/>
        <end position="1238"/>
    </location>
</feature>
<evidence type="ECO:0000256" key="1">
    <source>
        <dbReference type="SAM" id="MobiDB-lite"/>
    </source>
</evidence>
<dbReference type="AlphaFoldDB" id="A0A2A9MB87"/>
<feature type="region of interest" description="Disordered" evidence="1">
    <location>
        <begin position="596"/>
        <end position="620"/>
    </location>
</feature>
<feature type="region of interest" description="Disordered" evidence="1">
    <location>
        <begin position="944"/>
        <end position="990"/>
    </location>
</feature>
<feature type="compositionally biased region" description="Pro residues" evidence="1">
    <location>
        <begin position="485"/>
        <end position="495"/>
    </location>
</feature>
<dbReference type="KEGG" id="bbes:BESB_061320"/>
<feature type="compositionally biased region" description="Basic and acidic residues" evidence="1">
    <location>
        <begin position="1038"/>
        <end position="1068"/>
    </location>
</feature>
<accession>A0A2A9MB87</accession>
<name>A0A2A9MB87_BESBE</name>
<feature type="compositionally biased region" description="Basic residues" evidence="1">
    <location>
        <begin position="951"/>
        <end position="962"/>
    </location>
</feature>